<dbReference type="Gene3D" id="3.40.50.2000">
    <property type="entry name" value="Glycogen Phosphorylase B"/>
    <property type="match status" value="1"/>
</dbReference>
<feature type="domain" description="3-deoxy-D-manno-octulosonic-acid transferase N-terminal" evidence="8">
    <location>
        <begin position="34"/>
        <end position="211"/>
    </location>
</feature>
<evidence type="ECO:0000256" key="1">
    <source>
        <dbReference type="ARBA" id="ARBA00004713"/>
    </source>
</evidence>
<evidence type="ECO:0000313" key="10">
    <source>
        <dbReference type="Proteomes" id="UP001596091"/>
    </source>
</evidence>
<sequence>MILFLYNAALMLVLLVSAPWWIWRLLTMEKYREGLPERLGRVRELKGRNGRPVIWVHAVSVGEVLAVSRLVKALDAEFPEYFVVVSTTTRTGQAVARERFGSDRVFYSPLDVPWAVRAHLDALKPRMLVLAESEFWPNLLFGCFRRGIPVAVVNARVSDRSWPRYRRLRALWRLILKRLSLVLAQSELDAERLRQLGCEDVRVAGNLKFDVRSGADSAAVKLIEELRRDLRLVVAGSTLEGEEAALLEAWPEMLSADPKLAMVIAPRHPERFGAVAELLERSGVPWRRRSAMGEAMLQPGEVVLLDSMGELATVYSMAAVAFVGGSLVPAGGHNPLEPAQFGVPVVMGDHYANFVSIVGWMADKKAIAIVHSPALGMEMAALLSDGQAAAEMGERGRQFFEEQAGATARTVAALRDVLEAHR</sequence>
<feature type="transmembrane region" description="Helical" evidence="7">
    <location>
        <begin position="6"/>
        <end position="23"/>
    </location>
</feature>
<evidence type="ECO:0000256" key="4">
    <source>
        <dbReference type="ARBA" id="ARBA00022679"/>
    </source>
</evidence>
<dbReference type="PANTHER" id="PTHR42755:SF1">
    <property type="entry name" value="3-DEOXY-D-MANNO-OCTULOSONIC ACID TRANSFERASE, MITOCHONDRIAL-RELATED"/>
    <property type="match status" value="1"/>
</dbReference>
<keyword evidence="7" id="KW-0472">Membrane</keyword>
<evidence type="ECO:0000256" key="7">
    <source>
        <dbReference type="RuleBase" id="RU365103"/>
    </source>
</evidence>
<proteinExistence type="inferred from homology"/>
<comment type="caution">
    <text evidence="9">The sequence shown here is derived from an EMBL/GenBank/DDBJ whole genome shotgun (WGS) entry which is preliminary data.</text>
</comment>
<comment type="function">
    <text evidence="7">Involved in lipopolysaccharide (LPS) biosynthesis. Catalyzes the transfer of 3-deoxy-D-manno-octulosonate (Kdo) residue(s) from CMP-Kdo to lipid IV(A), the tetraacyldisaccharide-1,4'-bisphosphate precursor of lipid A.</text>
</comment>
<dbReference type="GO" id="GO:0016740">
    <property type="term" value="F:transferase activity"/>
    <property type="evidence" value="ECO:0007669"/>
    <property type="project" value="UniProtKB-KW"/>
</dbReference>
<comment type="subcellular location">
    <subcellularLocation>
        <location evidence="7">Cell membrane</location>
    </subcellularLocation>
</comment>
<comment type="catalytic activity">
    <reaction evidence="6 7">
        <text>lipid IVA (E. coli) + CMP-3-deoxy-beta-D-manno-octulosonate = alpha-Kdo-(2-&gt;6)-lipid IVA (E. coli) + CMP + H(+)</text>
        <dbReference type="Rhea" id="RHEA:28066"/>
        <dbReference type="ChEBI" id="CHEBI:15378"/>
        <dbReference type="ChEBI" id="CHEBI:58603"/>
        <dbReference type="ChEBI" id="CHEBI:60364"/>
        <dbReference type="ChEBI" id="CHEBI:60377"/>
        <dbReference type="ChEBI" id="CHEBI:85987"/>
        <dbReference type="EC" id="2.4.99.12"/>
    </reaction>
</comment>
<dbReference type="EC" id="2.4.99.12" evidence="2 7"/>
<dbReference type="InterPro" id="IPR039901">
    <property type="entry name" value="Kdotransferase"/>
</dbReference>
<dbReference type="RefSeq" id="WP_263339900.1">
    <property type="nucleotide sequence ID" value="NZ_JAGSYH010000005.1"/>
</dbReference>
<organism evidence="9 10">
    <name type="scientific">Acidicapsa dinghuensis</name>
    <dbReference type="NCBI Taxonomy" id="2218256"/>
    <lineage>
        <taxon>Bacteria</taxon>
        <taxon>Pseudomonadati</taxon>
        <taxon>Acidobacteriota</taxon>
        <taxon>Terriglobia</taxon>
        <taxon>Terriglobales</taxon>
        <taxon>Acidobacteriaceae</taxon>
        <taxon>Acidicapsa</taxon>
    </lineage>
</organism>
<evidence type="ECO:0000256" key="2">
    <source>
        <dbReference type="ARBA" id="ARBA00012621"/>
    </source>
</evidence>
<gene>
    <name evidence="9" type="ORF">ACFPT7_15545</name>
</gene>
<dbReference type="Gene3D" id="3.40.50.11720">
    <property type="entry name" value="3-Deoxy-D-manno-octulosonic-acid transferase, N-terminal domain"/>
    <property type="match status" value="1"/>
</dbReference>
<keyword evidence="7" id="KW-1003">Cell membrane</keyword>
<protein>
    <recommendedName>
        <fullName evidence="3 7">3-deoxy-D-manno-octulosonic acid transferase</fullName>
        <shortName evidence="7">Kdo transferase</shortName>
        <ecNumber evidence="2 7">2.4.99.12</ecNumber>
    </recommendedName>
    <alternativeName>
        <fullName evidence="5 7">Lipid IV(A) 3-deoxy-D-manno-octulosonic acid transferase</fullName>
    </alternativeName>
</protein>
<keyword evidence="10" id="KW-1185">Reference proteome</keyword>
<evidence type="ECO:0000259" key="8">
    <source>
        <dbReference type="Pfam" id="PF04413"/>
    </source>
</evidence>
<keyword evidence="4 7" id="KW-0808">Transferase</keyword>
<keyword evidence="7" id="KW-0812">Transmembrane</keyword>
<keyword evidence="7" id="KW-0448">Lipopolysaccharide biosynthesis</keyword>
<comment type="pathway">
    <text evidence="1 7">Bacterial outer membrane biogenesis; LPS core biosynthesis.</text>
</comment>
<dbReference type="SUPFAM" id="SSF53756">
    <property type="entry name" value="UDP-Glycosyltransferase/glycogen phosphorylase"/>
    <property type="match status" value="1"/>
</dbReference>
<dbReference type="Pfam" id="PF04413">
    <property type="entry name" value="Glycos_transf_N"/>
    <property type="match status" value="1"/>
</dbReference>
<comment type="similarity">
    <text evidence="7">Belongs to the glycosyltransferase group 1 family.</text>
</comment>
<dbReference type="PANTHER" id="PTHR42755">
    <property type="entry name" value="3-DEOXY-MANNO-OCTULOSONATE CYTIDYLYLTRANSFERASE"/>
    <property type="match status" value="1"/>
</dbReference>
<evidence type="ECO:0000256" key="5">
    <source>
        <dbReference type="ARBA" id="ARBA00031445"/>
    </source>
</evidence>
<dbReference type="Proteomes" id="UP001596091">
    <property type="component" value="Unassembled WGS sequence"/>
</dbReference>
<dbReference type="InterPro" id="IPR038107">
    <property type="entry name" value="Glycos_transf_N_sf"/>
</dbReference>
<dbReference type="InterPro" id="IPR007507">
    <property type="entry name" value="Glycos_transf_N"/>
</dbReference>
<accession>A0ABW1EHF5</accession>
<evidence type="ECO:0000313" key="9">
    <source>
        <dbReference type="EMBL" id="MFC5863721.1"/>
    </source>
</evidence>
<dbReference type="EMBL" id="JBHSPH010000005">
    <property type="protein sequence ID" value="MFC5863721.1"/>
    <property type="molecule type" value="Genomic_DNA"/>
</dbReference>
<evidence type="ECO:0000256" key="3">
    <source>
        <dbReference type="ARBA" id="ARBA00019077"/>
    </source>
</evidence>
<keyword evidence="7" id="KW-1133">Transmembrane helix</keyword>
<reference evidence="10" key="1">
    <citation type="journal article" date="2019" name="Int. J. Syst. Evol. Microbiol.">
        <title>The Global Catalogue of Microorganisms (GCM) 10K type strain sequencing project: providing services to taxonomists for standard genome sequencing and annotation.</title>
        <authorList>
            <consortium name="The Broad Institute Genomics Platform"/>
            <consortium name="The Broad Institute Genome Sequencing Center for Infectious Disease"/>
            <person name="Wu L."/>
            <person name="Ma J."/>
        </authorList>
    </citation>
    <scope>NUCLEOTIDE SEQUENCE [LARGE SCALE GENOMIC DNA]</scope>
    <source>
        <strain evidence="10">JCM 4087</strain>
    </source>
</reference>
<name>A0ABW1EHF5_9BACT</name>
<evidence type="ECO:0000256" key="6">
    <source>
        <dbReference type="ARBA" id="ARBA00049183"/>
    </source>
</evidence>